<sequence length="193" mass="21056">MITAKGLILALSATSPLAMADEGPSFDCAKAQGVEKQVCQSAELSAMDRRLAEVYKKSLAATDAATQKRLRAEQRGWLKARDECWKASDQNQCLTLSYQMRLVELQIESGAVVAPKPVEFVCGDNRKPFTAVFYNDLEPNAAVLTFAGDQSIAIIQRAASGAHYSNDGVDFWEHQGEAKVAWYGTQMTCKVAS</sequence>
<evidence type="ECO:0008006" key="10">
    <source>
        <dbReference type="Google" id="ProtNLM"/>
    </source>
</evidence>
<accession>S6BGA6</accession>
<evidence type="ECO:0000256" key="2">
    <source>
        <dbReference type="ARBA" id="ARBA00023136"/>
    </source>
</evidence>
<dbReference type="PATRIC" id="fig|1245471.3.peg.2394"/>
<evidence type="ECO:0000256" key="5">
    <source>
        <dbReference type="SAM" id="SignalP"/>
    </source>
</evidence>
<evidence type="ECO:0000256" key="1">
    <source>
        <dbReference type="ARBA" id="ARBA00022729"/>
    </source>
</evidence>
<keyword evidence="2" id="KW-0472">Membrane</keyword>
<dbReference type="InterPro" id="IPR036328">
    <property type="entry name" value="MliC_sf"/>
</dbReference>
<feature type="domain" description="C-type lysozyme inhibitor" evidence="7">
    <location>
        <begin position="120"/>
        <end position="186"/>
    </location>
</feature>
<dbReference type="Pfam" id="PF09864">
    <property type="entry name" value="MliC"/>
    <property type="match status" value="1"/>
</dbReference>
<dbReference type="InterPro" id="IPR009739">
    <property type="entry name" value="LprI-like_N"/>
</dbReference>
<evidence type="ECO:0000259" key="7">
    <source>
        <dbReference type="Pfam" id="PF09864"/>
    </source>
</evidence>
<evidence type="ECO:0000256" key="4">
    <source>
        <dbReference type="ARBA" id="ARBA00023288"/>
    </source>
</evidence>
<evidence type="ECO:0000313" key="9">
    <source>
        <dbReference type="Proteomes" id="UP000015503"/>
    </source>
</evidence>
<dbReference type="OrthoDB" id="5565855at2"/>
<name>S6BGA6_METRE</name>
<keyword evidence="9" id="KW-1185">Reference proteome</keyword>
<dbReference type="KEGG" id="pre:PCA10_23670"/>
<dbReference type="Gene3D" id="1.20.1270.180">
    <property type="match status" value="1"/>
</dbReference>
<dbReference type="InterPro" id="IPR018660">
    <property type="entry name" value="MliC"/>
</dbReference>
<dbReference type="eggNOG" id="COG4461">
    <property type="taxonomic scope" value="Bacteria"/>
</dbReference>
<dbReference type="Pfam" id="PF07007">
    <property type="entry name" value="LprI"/>
    <property type="match status" value="1"/>
</dbReference>
<dbReference type="Proteomes" id="UP000015503">
    <property type="component" value="Chromosome"/>
</dbReference>
<evidence type="ECO:0000259" key="6">
    <source>
        <dbReference type="Pfam" id="PF07007"/>
    </source>
</evidence>
<feature type="signal peptide" evidence="5">
    <location>
        <begin position="1"/>
        <end position="20"/>
    </location>
</feature>
<evidence type="ECO:0000313" key="8">
    <source>
        <dbReference type="EMBL" id="BAN48099.1"/>
    </source>
</evidence>
<gene>
    <name evidence="8" type="ORF">PCA10_23670</name>
</gene>
<dbReference type="EMBL" id="AP013068">
    <property type="protein sequence ID" value="BAN48099.1"/>
    <property type="molecule type" value="Genomic_DNA"/>
</dbReference>
<dbReference type="GO" id="GO:0005576">
    <property type="term" value="C:extracellular region"/>
    <property type="evidence" value="ECO:0007669"/>
    <property type="project" value="TreeGrafter"/>
</dbReference>
<proteinExistence type="predicted"/>
<feature type="chain" id="PRO_5004536848" description="C-type lysozyme inhibitor domain-containing protein" evidence="5">
    <location>
        <begin position="21"/>
        <end position="193"/>
    </location>
</feature>
<dbReference type="SUPFAM" id="SSF141488">
    <property type="entry name" value="YdhA-like"/>
    <property type="match status" value="1"/>
</dbReference>
<dbReference type="RefSeq" id="WP_016492295.1">
    <property type="nucleotide sequence ID" value="NC_021499.1"/>
</dbReference>
<feature type="domain" description="Lysozyme inhibitor LprI-like N-terminal" evidence="6">
    <location>
        <begin position="28"/>
        <end position="105"/>
    </location>
</feature>
<dbReference type="PANTHER" id="PTHR37549:SF1">
    <property type="entry name" value="LIPOPROTEIN LPRI"/>
    <property type="match status" value="1"/>
</dbReference>
<protein>
    <recommendedName>
        <fullName evidence="10">C-type lysozyme inhibitor domain-containing protein</fullName>
    </recommendedName>
</protein>
<keyword evidence="1 5" id="KW-0732">Signal</keyword>
<reference evidence="8 9" key="1">
    <citation type="journal article" date="2013" name="Genome Announc.">
        <title>Complete Genome Sequence of the Carbazole Degrader Pseudomonas resinovorans Strain CA10 (NBRC 106553).</title>
        <authorList>
            <person name="Shintani M."/>
            <person name="Hosoyama A."/>
            <person name="Ohji S."/>
            <person name="Tsuchikane K."/>
            <person name="Takarada H."/>
            <person name="Yamazoe A."/>
            <person name="Fujita N."/>
            <person name="Nojiri H."/>
        </authorList>
    </citation>
    <scope>NUCLEOTIDE SEQUENCE [LARGE SCALE GENOMIC DNA]</scope>
    <source>
        <strain evidence="8 9">NBRC 106553</strain>
    </source>
</reference>
<dbReference type="InterPro" id="IPR052755">
    <property type="entry name" value="Lysozyme_Inhibitor_LprI"/>
</dbReference>
<dbReference type="AlphaFoldDB" id="S6BGA6"/>
<organism evidence="8 9">
    <name type="scientific">Metapseudomonas resinovorans NBRC 106553</name>
    <dbReference type="NCBI Taxonomy" id="1245471"/>
    <lineage>
        <taxon>Bacteria</taxon>
        <taxon>Pseudomonadati</taxon>
        <taxon>Pseudomonadota</taxon>
        <taxon>Gammaproteobacteria</taxon>
        <taxon>Pseudomonadales</taxon>
        <taxon>Pseudomonadaceae</taxon>
        <taxon>Metapseudomonas</taxon>
    </lineage>
</organism>
<dbReference type="PANTHER" id="PTHR37549">
    <property type="entry name" value="LIPOPROTEIN LPRI"/>
    <property type="match status" value="1"/>
</dbReference>
<keyword evidence="4" id="KW-0449">Lipoprotein</keyword>
<keyword evidence="3" id="KW-0564">Palmitate</keyword>
<dbReference type="Gene3D" id="2.40.128.200">
    <property type="match status" value="1"/>
</dbReference>
<dbReference type="HOGENOM" id="CLU_098273_0_0_6"/>
<evidence type="ECO:0000256" key="3">
    <source>
        <dbReference type="ARBA" id="ARBA00023139"/>
    </source>
</evidence>